<dbReference type="RefSeq" id="XP_022148311.1">
    <property type="nucleotide sequence ID" value="XM_022292619.1"/>
</dbReference>
<dbReference type="InterPro" id="IPR003676">
    <property type="entry name" value="SAUR_fam"/>
</dbReference>
<dbReference type="OrthoDB" id="1916968at2759"/>
<evidence type="ECO:0000313" key="5">
    <source>
        <dbReference type="RefSeq" id="XP_022148310.1"/>
    </source>
</evidence>
<evidence type="ECO:0000313" key="3">
    <source>
        <dbReference type="Proteomes" id="UP000504603"/>
    </source>
</evidence>
<sequence>MDGNGRMKFNGISQLVKLKEALQHLHAIAARQKKKAVATNESESKNVNENENENENENQNHQQMLSVVINKRLAGYLCCDSDEESSCQSPEHPADVPKGFLAVYVGEGEGPELRRFIIPTSYLSHTVFKVLLEKAEEEFGFDHCGGLTLPCETETFKYLLKCMEQQPMPLPAETNPAAGTSLTMEG</sequence>
<protein>
    <submittedName>
        <fullName evidence="4 5">Auxin-responsive protein SAUR61</fullName>
    </submittedName>
</protein>
<dbReference type="GeneID" id="111016994"/>
<gene>
    <name evidence="4 5 6" type="primary">LOC111016994</name>
</gene>
<comment type="similarity">
    <text evidence="1">Belongs to the ARG7 family.</text>
</comment>
<keyword evidence="3" id="KW-1185">Reference proteome</keyword>
<organism evidence="3 5">
    <name type="scientific">Momordica charantia</name>
    <name type="common">Bitter gourd</name>
    <name type="synonym">Balsam pear</name>
    <dbReference type="NCBI Taxonomy" id="3673"/>
    <lineage>
        <taxon>Eukaryota</taxon>
        <taxon>Viridiplantae</taxon>
        <taxon>Streptophyta</taxon>
        <taxon>Embryophyta</taxon>
        <taxon>Tracheophyta</taxon>
        <taxon>Spermatophyta</taxon>
        <taxon>Magnoliopsida</taxon>
        <taxon>eudicotyledons</taxon>
        <taxon>Gunneridae</taxon>
        <taxon>Pentapetalae</taxon>
        <taxon>rosids</taxon>
        <taxon>fabids</taxon>
        <taxon>Cucurbitales</taxon>
        <taxon>Cucurbitaceae</taxon>
        <taxon>Momordiceae</taxon>
        <taxon>Momordica</taxon>
    </lineage>
</organism>
<dbReference type="KEGG" id="mcha:111016994"/>
<dbReference type="PANTHER" id="PTHR31374">
    <property type="entry name" value="AUXIN-INDUCED PROTEIN-LIKE-RELATED"/>
    <property type="match status" value="1"/>
</dbReference>
<feature type="region of interest" description="Disordered" evidence="2">
    <location>
        <begin position="32"/>
        <end position="58"/>
    </location>
</feature>
<dbReference type="PANTHER" id="PTHR31374:SF7">
    <property type="entry name" value="SAUR-LIKE AUXIN-RESPONSIVE PROTEIN FAMILY"/>
    <property type="match status" value="1"/>
</dbReference>
<evidence type="ECO:0000313" key="6">
    <source>
        <dbReference type="RefSeq" id="XP_022148311.1"/>
    </source>
</evidence>
<reference evidence="4 5" key="1">
    <citation type="submission" date="2025-04" db="UniProtKB">
        <authorList>
            <consortium name="RefSeq"/>
        </authorList>
    </citation>
    <scope>IDENTIFICATION</scope>
    <source>
        <strain evidence="4 5">OHB3-1</strain>
    </source>
</reference>
<dbReference type="AlphaFoldDB" id="A0A6J1D2J9"/>
<evidence type="ECO:0000256" key="2">
    <source>
        <dbReference type="SAM" id="MobiDB-lite"/>
    </source>
</evidence>
<proteinExistence type="inferred from homology"/>
<dbReference type="GO" id="GO:0009733">
    <property type="term" value="P:response to auxin"/>
    <property type="evidence" value="ECO:0007669"/>
    <property type="project" value="InterPro"/>
</dbReference>
<dbReference type="RefSeq" id="XP_022148310.1">
    <property type="nucleotide sequence ID" value="XM_022292618.1"/>
</dbReference>
<dbReference type="RefSeq" id="XP_022148309.1">
    <property type="nucleotide sequence ID" value="XM_022292617.1"/>
</dbReference>
<evidence type="ECO:0000256" key="1">
    <source>
        <dbReference type="ARBA" id="ARBA00006974"/>
    </source>
</evidence>
<dbReference type="Proteomes" id="UP000504603">
    <property type="component" value="Unplaced"/>
</dbReference>
<dbReference type="Pfam" id="PF02519">
    <property type="entry name" value="Auxin_inducible"/>
    <property type="match status" value="1"/>
</dbReference>
<evidence type="ECO:0000313" key="4">
    <source>
        <dbReference type="RefSeq" id="XP_022148309.1"/>
    </source>
</evidence>
<accession>A0A6J1D2J9</accession>
<name>A0A6J1D2J9_MOMCH</name>